<dbReference type="RefSeq" id="WP_379784590.1">
    <property type="nucleotide sequence ID" value="NZ_JBHSMU010000015.1"/>
</dbReference>
<evidence type="ECO:0008006" key="3">
    <source>
        <dbReference type="Google" id="ProtNLM"/>
    </source>
</evidence>
<dbReference type="Proteomes" id="UP001596050">
    <property type="component" value="Unassembled WGS sequence"/>
</dbReference>
<dbReference type="EMBL" id="JBHSMU010000015">
    <property type="protein sequence ID" value="MFC5461151.1"/>
    <property type="molecule type" value="Genomic_DNA"/>
</dbReference>
<keyword evidence="2" id="KW-1185">Reference proteome</keyword>
<protein>
    <recommendedName>
        <fullName evidence="3">KTSC domain-containing protein</fullName>
    </recommendedName>
</protein>
<name>A0ABW0L8R2_9BURK</name>
<comment type="caution">
    <text evidence="1">The sequence shown here is derived from an EMBL/GenBank/DDBJ whole genome shotgun (WGS) entry which is preliminary data.</text>
</comment>
<evidence type="ECO:0000313" key="1">
    <source>
        <dbReference type="EMBL" id="MFC5461151.1"/>
    </source>
</evidence>
<proteinExistence type="predicted"/>
<organism evidence="1 2">
    <name type="scientific">Massilia niabensis</name>
    <dbReference type="NCBI Taxonomy" id="544910"/>
    <lineage>
        <taxon>Bacteria</taxon>
        <taxon>Pseudomonadati</taxon>
        <taxon>Pseudomonadota</taxon>
        <taxon>Betaproteobacteria</taxon>
        <taxon>Burkholderiales</taxon>
        <taxon>Oxalobacteraceae</taxon>
        <taxon>Telluria group</taxon>
        <taxon>Massilia</taxon>
    </lineage>
</organism>
<accession>A0ABW0L8R2</accession>
<evidence type="ECO:0000313" key="2">
    <source>
        <dbReference type="Proteomes" id="UP001596050"/>
    </source>
</evidence>
<sequence length="75" mass="8342">MQRYKNLSGESGVIAYDIGDRSITVRFSGGERYLYTDQSAGAGNIAEMQRLATLGTGLSTYISQVVKDRYERKLD</sequence>
<reference evidence="2" key="1">
    <citation type="journal article" date="2019" name="Int. J. Syst. Evol. Microbiol.">
        <title>The Global Catalogue of Microorganisms (GCM) 10K type strain sequencing project: providing services to taxonomists for standard genome sequencing and annotation.</title>
        <authorList>
            <consortium name="The Broad Institute Genomics Platform"/>
            <consortium name="The Broad Institute Genome Sequencing Center for Infectious Disease"/>
            <person name="Wu L."/>
            <person name="Ma J."/>
        </authorList>
    </citation>
    <scope>NUCLEOTIDE SEQUENCE [LARGE SCALE GENOMIC DNA]</scope>
    <source>
        <strain evidence="2">KACC 12649</strain>
    </source>
</reference>
<gene>
    <name evidence="1" type="ORF">ACFPN5_15170</name>
</gene>